<gene>
    <name evidence="2" type="ORF">BELL_0647g00040</name>
</gene>
<dbReference type="AlphaFoldDB" id="A0A4Z1JB74"/>
<organism evidence="2 3">
    <name type="scientific">Botrytis elliptica</name>
    <dbReference type="NCBI Taxonomy" id="278938"/>
    <lineage>
        <taxon>Eukaryota</taxon>
        <taxon>Fungi</taxon>
        <taxon>Dikarya</taxon>
        <taxon>Ascomycota</taxon>
        <taxon>Pezizomycotina</taxon>
        <taxon>Leotiomycetes</taxon>
        <taxon>Helotiales</taxon>
        <taxon>Sclerotiniaceae</taxon>
        <taxon>Botrytis</taxon>
    </lineage>
</organism>
<evidence type="ECO:0000313" key="2">
    <source>
        <dbReference type="EMBL" id="TGO70915.1"/>
    </source>
</evidence>
<proteinExistence type="predicted"/>
<dbReference type="EMBL" id="PQXM01000645">
    <property type="protein sequence ID" value="TGO70915.1"/>
    <property type="molecule type" value="Genomic_DNA"/>
</dbReference>
<evidence type="ECO:0008006" key="4">
    <source>
        <dbReference type="Google" id="ProtNLM"/>
    </source>
</evidence>
<evidence type="ECO:0000313" key="3">
    <source>
        <dbReference type="Proteomes" id="UP000297229"/>
    </source>
</evidence>
<comment type="caution">
    <text evidence="2">The sequence shown here is derived from an EMBL/GenBank/DDBJ whole genome shotgun (WGS) entry which is preliminary data.</text>
</comment>
<feature type="region of interest" description="Disordered" evidence="1">
    <location>
        <begin position="53"/>
        <end position="85"/>
    </location>
</feature>
<protein>
    <recommendedName>
        <fullName evidence="4">RRM domain-containing protein</fullName>
    </recommendedName>
</protein>
<name>A0A4Z1JB74_9HELO</name>
<feature type="compositionally biased region" description="Polar residues" evidence="1">
    <location>
        <begin position="65"/>
        <end position="81"/>
    </location>
</feature>
<dbReference type="Proteomes" id="UP000297229">
    <property type="component" value="Unassembled WGS sequence"/>
</dbReference>
<accession>A0A4Z1JB74</accession>
<feature type="region of interest" description="Disordered" evidence="1">
    <location>
        <begin position="399"/>
        <end position="428"/>
    </location>
</feature>
<reference evidence="2 3" key="1">
    <citation type="submission" date="2017-12" db="EMBL/GenBank/DDBJ databases">
        <title>Comparative genomics of Botrytis spp.</title>
        <authorList>
            <person name="Valero-Jimenez C.A."/>
            <person name="Tapia P."/>
            <person name="Veloso J."/>
            <person name="Silva-Moreno E."/>
            <person name="Staats M."/>
            <person name="Valdes J.H."/>
            <person name="Van Kan J.A.L."/>
        </authorList>
    </citation>
    <scope>NUCLEOTIDE SEQUENCE [LARGE SCALE GENOMIC DNA]</scope>
    <source>
        <strain evidence="2 3">Be9601</strain>
    </source>
</reference>
<keyword evidence="3" id="KW-1185">Reference proteome</keyword>
<sequence>MVKMNYHSNPLRAGPSGPMLPMTYDANMNPRNVFLLDGTTPASVQERLAAVLEDNRRRKARPSENAYQFSQSHVSHANQPDHQFPIQGNLAQSYAQHQDAESNDFNIDRDLQHECSQLENSHRSFMIQPSMNTLTHSLSNNNFAQRDGDYMARHHVLSGNTSEYVAYNQAGQLRAPPNRFSFGPAAENRAVTLQYTNLDPNEPQIFSKQVGEHTIPSNDLIIPEALKYSQVQHPSFQKNRRPRDGGHIWTNYNHIAGPRQQRAYRQSPNQQSARPQYIENSRHTNVYNPVDLYDEEAWAQRRHETGQISPPINYFTQFASFSASYSGSVTPTYTPLQSTNHDIQTPTFPPAPHYPSDATHQFDNRVQTYNPHTITSMNAELDLPPSIDPYASQFSLAPSRKLQRRNGSFVPSEEDSQTSSGNYKGNPRAGIRGLSDHLNCALWLTNLAADIQAHEVFDEIHIGAVTAFEITRPQGDYIMSAAKLVFKYPEAAARFKYQCESEEGVVIRGRRVNARYNTFGYRQYKSEGKTRMISIEGPSRYVIYDHFKVFFETFCDHELSGWEYVETAVKGNRKMIMGFARINGQATQCLEALQMHPVYGVHLIVDYAPDPCAKDSP</sequence>
<dbReference type="STRING" id="278938.A0A4Z1JB74"/>
<evidence type="ECO:0000256" key="1">
    <source>
        <dbReference type="SAM" id="MobiDB-lite"/>
    </source>
</evidence>